<accession>A0A926KTM5</accession>
<evidence type="ECO:0000313" key="9">
    <source>
        <dbReference type="EMBL" id="MBD0382936.1"/>
    </source>
</evidence>
<gene>
    <name evidence="9" type="ORF">ICC18_22765</name>
</gene>
<reference evidence="9" key="1">
    <citation type="submission" date="2020-09" db="EMBL/GenBank/DDBJ databases">
        <title>Draft Genome Sequence of Paenibacillus sp. WST5.</title>
        <authorList>
            <person name="Bao Z."/>
        </authorList>
    </citation>
    <scope>NUCLEOTIDE SEQUENCE</scope>
    <source>
        <strain evidence="9">WST5</strain>
    </source>
</reference>
<sequence>MVKSGKTGGIEPVLFSTANSVVMLLLVIITLYPFMNTIAVSFNDGMDSIRGGIYLWPRVWTLQNYKAIFISGTVYHAFLVSVARTLLSTALNIFLTTMLAYALSRKEYIYRKPITLIFVLTMYFHAGLIPGYFLIKGLGLLNSFWVYILPSMISAFNLIVIRTYMGTLPDSLVESAKMDGAGDFRIFLQIIFPLCKPVLATIALFVAVGSWNTWFDTFLYASSQPQLSTLQYELMKLLASTLNSNSDPSLINGAGMTKDTASGMVTPISIRAAITIVAAVPILFVYPFLQKYFVVGLNVGSVKE</sequence>
<keyword evidence="10" id="KW-1185">Reference proteome</keyword>
<evidence type="ECO:0000256" key="1">
    <source>
        <dbReference type="ARBA" id="ARBA00004651"/>
    </source>
</evidence>
<comment type="similarity">
    <text evidence="7">Belongs to the binding-protein-dependent transport system permease family.</text>
</comment>
<dbReference type="Proteomes" id="UP000650466">
    <property type="component" value="Unassembled WGS sequence"/>
</dbReference>
<evidence type="ECO:0000256" key="5">
    <source>
        <dbReference type="ARBA" id="ARBA00022989"/>
    </source>
</evidence>
<dbReference type="PROSITE" id="PS50928">
    <property type="entry name" value="ABC_TM1"/>
    <property type="match status" value="1"/>
</dbReference>
<feature type="transmembrane region" description="Helical" evidence="7">
    <location>
        <begin position="186"/>
        <end position="211"/>
    </location>
</feature>
<evidence type="ECO:0000256" key="3">
    <source>
        <dbReference type="ARBA" id="ARBA00022475"/>
    </source>
</evidence>
<comment type="subcellular location">
    <subcellularLocation>
        <location evidence="1 7">Cell membrane</location>
        <topology evidence="1 7">Multi-pass membrane protein</topology>
    </subcellularLocation>
</comment>
<feature type="transmembrane region" description="Helical" evidence="7">
    <location>
        <begin position="74"/>
        <end position="102"/>
    </location>
</feature>
<dbReference type="InterPro" id="IPR000515">
    <property type="entry name" value="MetI-like"/>
</dbReference>
<keyword evidence="4 7" id="KW-0812">Transmembrane</keyword>
<dbReference type="GO" id="GO:0055085">
    <property type="term" value="P:transmembrane transport"/>
    <property type="evidence" value="ECO:0007669"/>
    <property type="project" value="InterPro"/>
</dbReference>
<keyword evidence="2 7" id="KW-0813">Transport</keyword>
<evidence type="ECO:0000313" key="10">
    <source>
        <dbReference type="Proteomes" id="UP000650466"/>
    </source>
</evidence>
<feature type="transmembrane region" description="Helical" evidence="7">
    <location>
        <begin position="145"/>
        <end position="165"/>
    </location>
</feature>
<evidence type="ECO:0000256" key="4">
    <source>
        <dbReference type="ARBA" id="ARBA00022692"/>
    </source>
</evidence>
<dbReference type="PANTHER" id="PTHR43744:SF9">
    <property type="entry name" value="POLYGALACTURONAN_RHAMNOGALACTURONAN TRANSPORT SYSTEM PERMEASE PROTEIN YTCP"/>
    <property type="match status" value="1"/>
</dbReference>
<dbReference type="RefSeq" id="WP_188176726.1">
    <property type="nucleotide sequence ID" value="NZ_JACVVD010000009.1"/>
</dbReference>
<dbReference type="SUPFAM" id="SSF161098">
    <property type="entry name" value="MetI-like"/>
    <property type="match status" value="1"/>
</dbReference>
<dbReference type="GO" id="GO:0005886">
    <property type="term" value="C:plasma membrane"/>
    <property type="evidence" value="ECO:0007669"/>
    <property type="project" value="UniProtKB-SubCell"/>
</dbReference>
<keyword evidence="3" id="KW-1003">Cell membrane</keyword>
<feature type="domain" description="ABC transmembrane type-1" evidence="8">
    <location>
        <begin position="78"/>
        <end position="289"/>
    </location>
</feature>
<evidence type="ECO:0000256" key="6">
    <source>
        <dbReference type="ARBA" id="ARBA00023136"/>
    </source>
</evidence>
<name>A0A926KTM5_9BACL</name>
<feature type="transmembrane region" description="Helical" evidence="7">
    <location>
        <begin position="268"/>
        <end position="289"/>
    </location>
</feature>
<protein>
    <submittedName>
        <fullName evidence="9">Carbohydrate ABC transporter permease</fullName>
    </submittedName>
</protein>
<evidence type="ECO:0000259" key="8">
    <source>
        <dbReference type="PROSITE" id="PS50928"/>
    </source>
</evidence>
<proteinExistence type="inferred from homology"/>
<dbReference type="AlphaFoldDB" id="A0A926KTM5"/>
<feature type="transmembrane region" description="Helical" evidence="7">
    <location>
        <begin position="12"/>
        <end position="35"/>
    </location>
</feature>
<keyword evidence="6 7" id="KW-0472">Membrane</keyword>
<evidence type="ECO:0000256" key="2">
    <source>
        <dbReference type="ARBA" id="ARBA00022448"/>
    </source>
</evidence>
<dbReference type="Gene3D" id="1.10.3720.10">
    <property type="entry name" value="MetI-like"/>
    <property type="match status" value="1"/>
</dbReference>
<dbReference type="Pfam" id="PF00528">
    <property type="entry name" value="BPD_transp_1"/>
    <property type="match status" value="1"/>
</dbReference>
<evidence type="ECO:0000256" key="7">
    <source>
        <dbReference type="RuleBase" id="RU363032"/>
    </source>
</evidence>
<dbReference type="InterPro" id="IPR035906">
    <property type="entry name" value="MetI-like_sf"/>
</dbReference>
<keyword evidence="5 7" id="KW-1133">Transmembrane helix</keyword>
<dbReference type="EMBL" id="JACVVD010000009">
    <property type="protein sequence ID" value="MBD0382936.1"/>
    <property type="molecule type" value="Genomic_DNA"/>
</dbReference>
<feature type="transmembrane region" description="Helical" evidence="7">
    <location>
        <begin position="114"/>
        <end position="133"/>
    </location>
</feature>
<dbReference type="PANTHER" id="PTHR43744">
    <property type="entry name" value="ABC TRANSPORTER PERMEASE PROTEIN MG189-RELATED-RELATED"/>
    <property type="match status" value="1"/>
</dbReference>
<comment type="caution">
    <text evidence="9">The sequence shown here is derived from an EMBL/GenBank/DDBJ whole genome shotgun (WGS) entry which is preliminary data.</text>
</comment>
<organism evidence="9 10">
    <name type="scientific">Paenibacillus sedimenti</name>
    <dbReference type="NCBI Taxonomy" id="2770274"/>
    <lineage>
        <taxon>Bacteria</taxon>
        <taxon>Bacillati</taxon>
        <taxon>Bacillota</taxon>
        <taxon>Bacilli</taxon>
        <taxon>Bacillales</taxon>
        <taxon>Paenibacillaceae</taxon>
        <taxon>Paenibacillus</taxon>
    </lineage>
</organism>
<dbReference type="CDD" id="cd06261">
    <property type="entry name" value="TM_PBP2"/>
    <property type="match status" value="1"/>
</dbReference>